<feature type="region of interest" description="Disordered" evidence="1">
    <location>
        <begin position="1"/>
        <end position="24"/>
    </location>
</feature>
<gene>
    <name evidence="4" type="ORF">SCHCODRAFT_71443</name>
</gene>
<dbReference type="InParanoid" id="D8QLY9"/>
<proteinExistence type="predicted"/>
<dbReference type="InterPro" id="IPR049192">
    <property type="entry name" value="DUF4246_C"/>
</dbReference>
<sequence>MSDDGKQYEEDEFPHPFVDRSYNMEEPQGTWAPRAILELKMYQLSATLREKPEWWRKAKDSDIRKKWFEEAKAQQASEEERWRLSDNMIKYTLGELEGYAQLRDEEAGIECGPYDCIWRSDKLIPDNVRAELEAAVKPLEDVPDAEKDWHPGSNEQVLDLVHPSLYPLVYGKTLGRHPDGSIAPFEPPDPILDKGPHDAEVLEGYASSRFQWLPSDFEVRADGSVKLASEYINNVPPAHAPRLVPAIERVMARAVPLWERVLSDLRRGEPPMRLGPCVWSKNEPERLQDEDDEDDWETYRARRDAWYARQPMTLPDAPKEYDGGLAGRGETTFSLKGRTIQVITKLANIVLTPEKPAYPGGTWHVEGMWNERIVSTFIYYYDSDNIQDTTLAFRQATSEPLYHRQDDVFCMMTLYRLERDRPCVQEIGSVPTKKGRCIAFPNLFQHKVSPFALADPTKLGVRKIIVFFLVDPTRRIPSATDIAPQQEDWLKHTLHTAKSDERSRLSTLPLELLDVQANLVEGIMTKAEALEIREELMKERSVRQDEEQGDFVEGDGLFSMGFNMCEH</sequence>
<dbReference type="InterPro" id="IPR049207">
    <property type="entry name" value="DUF4246_N"/>
</dbReference>
<organism evidence="5">
    <name type="scientific">Schizophyllum commune (strain H4-8 / FGSC 9210)</name>
    <name type="common">Split gill fungus</name>
    <dbReference type="NCBI Taxonomy" id="578458"/>
    <lineage>
        <taxon>Eukaryota</taxon>
        <taxon>Fungi</taxon>
        <taxon>Dikarya</taxon>
        <taxon>Basidiomycota</taxon>
        <taxon>Agaricomycotina</taxon>
        <taxon>Agaricomycetes</taxon>
        <taxon>Agaricomycetidae</taxon>
        <taxon>Agaricales</taxon>
        <taxon>Schizophyllaceae</taxon>
        <taxon>Schizophyllum</taxon>
    </lineage>
</organism>
<dbReference type="Pfam" id="PF14033">
    <property type="entry name" value="DUF4246"/>
    <property type="match status" value="1"/>
</dbReference>
<evidence type="ECO:0000259" key="3">
    <source>
        <dbReference type="Pfam" id="PF21666"/>
    </source>
</evidence>
<name>D8QLY9_SCHCM</name>
<keyword evidence="5" id="KW-1185">Reference proteome</keyword>
<dbReference type="Proteomes" id="UP000007431">
    <property type="component" value="Unassembled WGS sequence"/>
</dbReference>
<dbReference type="AlphaFoldDB" id="D8QLY9"/>
<evidence type="ECO:0000256" key="1">
    <source>
        <dbReference type="SAM" id="MobiDB-lite"/>
    </source>
</evidence>
<feature type="compositionally biased region" description="Basic and acidic residues" evidence="1">
    <location>
        <begin position="1"/>
        <end position="18"/>
    </location>
</feature>
<dbReference type="VEuPathDB" id="FungiDB:SCHCODRAFT_02693314"/>
<feature type="domain" description="DUF4246" evidence="3">
    <location>
        <begin position="6"/>
        <end position="70"/>
    </location>
</feature>
<dbReference type="Pfam" id="PF21666">
    <property type="entry name" value="DUF4246_N"/>
    <property type="match status" value="1"/>
</dbReference>
<evidence type="ECO:0000313" key="5">
    <source>
        <dbReference type="Proteomes" id="UP000007431"/>
    </source>
</evidence>
<dbReference type="EMBL" id="GL377319">
    <property type="protein sequence ID" value="EFI91190.1"/>
    <property type="molecule type" value="Genomic_DNA"/>
</dbReference>
<evidence type="ECO:0000313" key="4">
    <source>
        <dbReference type="EMBL" id="EFI91190.1"/>
    </source>
</evidence>
<dbReference type="OMA" id="EHICAAA"/>
<dbReference type="HOGENOM" id="CLU_012066_3_2_1"/>
<reference evidence="4 5" key="1">
    <citation type="journal article" date="2010" name="Nat. Biotechnol.">
        <title>Genome sequence of the model mushroom Schizophyllum commune.</title>
        <authorList>
            <person name="Ohm R.A."/>
            <person name="de Jong J.F."/>
            <person name="Lugones L.G."/>
            <person name="Aerts A."/>
            <person name="Kothe E."/>
            <person name="Stajich J.E."/>
            <person name="de Vries R.P."/>
            <person name="Record E."/>
            <person name="Levasseur A."/>
            <person name="Baker S.E."/>
            <person name="Bartholomew K.A."/>
            <person name="Coutinho P.M."/>
            <person name="Erdmann S."/>
            <person name="Fowler T.J."/>
            <person name="Gathman A.C."/>
            <person name="Lombard V."/>
            <person name="Henrissat B."/>
            <person name="Knabe N."/>
            <person name="Kuees U."/>
            <person name="Lilly W.W."/>
            <person name="Lindquist E."/>
            <person name="Lucas S."/>
            <person name="Magnuson J.K."/>
            <person name="Piumi F."/>
            <person name="Raudaskoski M."/>
            <person name="Salamov A."/>
            <person name="Schmutz J."/>
            <person name="Schwarze F.W.M.R."/>
            <person name="vanKuyk P.A."/>
            <person name="Horton J.S."/>
            <person name="Grigoriev I.V."/>
            <person name="Woesten H.A.B."/>
        </authorList>
    </citation>
    <scope>NUCLEOTIDE SEQUENCE [LARGE SCALE GENOMIC DNA]</scope>
    <source>
        <strain evidence="5">H4-8 / FGSC 9210</strain>
    </source>
</reference>
<feature type="domain" description="DUF4246" evidence="2">
    <location>
        <begin position="87"/>
        <end position="491"/>
    </location>
</feature>
<evidence type="ECO:0000259" key="2">
    <source>
        <dbReference type="Pfam" id="PF14033"/>
    </source>
</evidence>
<dbReference type="PANTHER" id="PTHR33119:SF1">
    <property type="entry name" value="FE2OG DIOXYGENASE DOMAIN-CONTAINING PROTEIN"/>
    <property type="match status" value="1"/>
</dbReference>
<dbReference type="InterPro" id="IPR025340">
    <property type="entry name" value="DUF4246"/>
</dbReference>
<dbReference type="eggNOG" id="ENOG502QQIE">
    <property type="taxonomic scope" value="Eukaryota"/>
</dbReference>
<dbReference type="PANTHER" id="PTHR33119">
    <property type="entry name" value="IFI3P"/>
    <property type="match status" value="1"/>
</dbReference>
<accession>D8QLY9</accession>
<protein>
    <submittedName>
        <fullName evidence="4">Uncharacterized protein</fullName>
    </submittedName>
</protein>